<accession>U2E5W7</accession>
<reference evidence="5 6" key="1">
    <citation type="journal article" date="2011" name="J. Bacteriol.">
        <title>Genome sequence of Salinisphaera shabanensis, a gammaproteobacterium from the harsh, variable environment of the brine-seawater interface of the Shaban Deep in the Red Sea.</title>
        <authorList>
            <person name="Antunes A."/>
            <person name="Alam I."/>
            <person name="Bajic V.B."/>
            <person name="Stingl U."/>
        </authorList>
    </citation>
    <scope>NUCLEOTIDE SEQUENCE [LARGE SCALE GENOMIC DNA]</scope>
    <source>
        <strain evidence="5 6">E1L3A</strain>
    </source>
</reference>
<dbReference type="InterPro" id="IPR008978">
    <property type="entry name" value="HSP20-like_chaperone"/>
</dbReference>
<organism evidence="5 6">
    <name type="scientific">Salinisphaera shabanensis E1L3A</name>
    <dbReference type="NCBI Taxonomy" id="1033802"/>
    <lineage>
        <taxon>Bacteria</taxon>
        <taxon>Pseudomonadati</taxon>
        <taxon>Pseudomonadota</taxon>
        <taxon>Gammaproteobacteria</taxon>
        <taxon>Salinisphaerales</taxon>
        <taxon>Salinisphaeraceae</taxon>
        <taxon>Salinisphaera</taxon>
    </lineage>
</organism>
<gene>
    <name evidence="5" type="primary">hspA</name>
    <name evidence="5" type="ORF">SSPSH_001779</name>
</gene>
<evidence type="ECO:0000313" key="5">
    <source>
        <dbReference type="EMBL" id="ERJ19171.1"/>
    </source>
</evidence>
<comment type="similarity">
    <text evidence="1 2">Belongs to the small heat shock protein (HSP20) family.</text>
</comment>
<dbReference type="AlphaFoldDB" id="U2E5W7"/>
<comment type="caution">
    <text evidence="5">The sequence shown here is derived from an EMBL/GenBank/DDBJ whole genome shotgun (WGS) entry which is preliminary data.</text>
</comment>
<evidence type="ECO:0000256" key="2">
    <source>
        <dbReference type="RuleBase" id="RU003616"/>
    </source>
</evidence>
<dbReference type="PROSITE" id="PS01031">
    <property type="entry name" value="SHSP"/>
    <property type="match status" value="1"/>
</dbReference>
<dbReference type="STRING" id="1033802.SSPSH_001779"/>
<feature type="compositionally biased region" description="Polar residues" evidence="3">
    <location>
        <begin position="148"/>
        <end position="165"/>
    </location>
</feature>
<feature type="region of interest" description="Disordered" evidence="3">
    <location>
        <begin position="139"/>
        <end position="165"/>
    </location>
</feature>
<keyword evidence="6" id="KW-1185">Reference proteome</keyword>
<dbReference type="EMBL" id="AFNV02000011">
    <property type="protein sequence ID" value="ERJ19171.1"/>
    <property type="molecule type" value="Genomic_DNA"/>
</dbReference>
<sequence>MAIQRYQNRFEPSSLLAQFNDEINRMFVQDNNAFPALSGGAWTPNVDIRETGDAYHIEAEIPGVDPQAIEVTLDKGVLTLKGERKEEKSGENGQARYRERRFGSFVRRFSLPETADEDNIDARAEHGVLRLTINKKATSEPRRITVRSGEQATTAVTQESETASA</sequence>
<evidence type="ECO:0000313" key="6">
    <source>
        <dbReference type="Proteomes" id="UP000006242"/>
    </source>
</evidence>
<dbReference type="CDD" id="cd06464">
    <property type="entry name" value="ACD_sHsps-like"/>
    <property type="match status" value="1"/>
</dbReference>
<dbReference type="SUPFAM" id="SSF49764">
    <property type="entry name" value="HSP20-like chaperones"/>
    <property type="match status" value="1"/>
</dbReference>
<dbReference type="OrthoDB" id="9792695at2"/>
<dbReference type="InterPro" id="IPR002068">
    <property type="entry name" value="A-crystallin/Hsp20_dom"/>
</dbReference>
<dbReference type="InterPro" id="IPR031107">
    <property type="entry name" value="Small_HSP"/>
</dbReference>
<dbReference type="RefSeq" id="WP_021031592.1">
    <property type="nucleotide sequence ID" value="NZ_AFNV02000011.1"/>
</dbReference>
<dbReference type="eggNOG" id="COG0071">
    <property type="taxonomic scope" value="Bacteria"/>
</dbReference>
<protein>
    <submittedName>
        <fullName evidence="5">Low molecular weight heat shock protein</fullName>
    </submittedName>
</protein>
<dbReference type="Pfam" id="PF00011">
    <property type="entry name" value="HSP20"/>
    <property type="match status" value="1"/>
</dbReference>
<dbReference type="Proteomes" id="UP000006242">
    <property type="component" value="Unassembled WGS sequence"/>
</dbReference>
<dbReference type="Gene3D" id="2.60.40.790">
    <property type="match status" value="1"/>
</dbReference>
<evidence type="ECO:0000259" key="4">
    <source>
        <dbReference type="PROSITE" id="PS01031"/>
    </source>
</evidence>
<dbReference type="PANTHER" id="PTHR11527">
    <property type="entry name" value="HEAT-SHOCK PROTEIN 20 FAMILY MEMBER"/>
    <property type="match status" value="1"/>
</dbReference>
<evidence type="ECO:0000256" key="3">
    <source>
        <dbReference type="SAM" id="MobiDB-lite"/>
    </source>
</evidence>
<reference evidence="5 6" key="2">
    <citation type="journal article" date="2013" name="PLoS ONE">
        <title>INDIGO - INtegrated Data Warehouse of MIcrobial GenOmes with Examples from the Red Sea Extremophiles.</title>
        <authorList>
            <person name="Alam I."/>
            <person name="Antunes A."/>
            <person name="Kamau A.A."/>
            <person name="Ba Alawi W."/>
            <person name="Kalkatawi M."/>
            <person name="Stingl U."/>
            <person name="Bajic V.B."/>
        </authorList>
    </citation>
    <scope>NUCLEOTIDE SEQUENCE [LARGE SCALE GENOMIC DNA]</scope>
    <source>
        <strain evidence="5 6">E1L3A</strain>
    </source>
</reference>
<name>U2E5W7_9GAMM</name>
<keyword evidence="5" id="KW-0346">Stress response</keyword>
<feature type="domain" description="SHSP" evidence="4">
    <location>
        <begin position="37"/>
        <end position="149"/>
    </location>
</feature>
<proteinExistence type="inferred from homology"/>
<evidence type="ECO:0000256" key="1">
    <source>
        <dbReference type="PROSITE-ProRule" id="PRU00285"/>
    </source>
</evidence>